<feature type="transmembrane region" description="Helical" evidence="1">
    <location>
        <begin position="440"/>
        <end position="463"/>
    </location>
</feature>
<keyword evidence="3" id="KW-1185">Reference proteome</keyword>
<dbReference type="PANTHER" id="PTHR11360">
    <property type="entry name" value="MONOCARBOXYLATE TRANSPORTER"/>
    <property type="match status" value="1"/>
</dbReference>
<organism evidence="2 3">
    <name type="scientific">Photinus pyralis</name>
    <name type="common">Common eastern firefly</name>
    <name type="synonym">Lampyris pyralis</name>
    <dbReference type="NCBI Taxonomy" id="7054"/>
    <lineage>
        <taxon>Eukaryota</taxon>
        <taxon>Metazoa</taxon>
        <taxon>Ecdysozoa</taxon>
        <taxon>Arthropoda</taxon>
        <taxon>Hexapoda</taxon>
        <taxon>Insecta</taxon>
        <taxon>Pterygota</taxon>
        <taxon>Neoptera</taxon>
        <taxon>Endopterygota</taxon>
        <taxon>Coleoptera</taxon>
        <taxon>Polyphaga</taxon>
        <taxon>Elateriformia</taxon>
        <taxon>Elateroidea</taxon>
        <taxon>Lampyridae</taxon>
        <taxon>Lampyrinae</taxon>
        <taxon>Photinus</taxon>
    </lineage>
</organism>
<accession>A0A5N4ACJ0</accession>
<keyword evidence="1" id="KW-0812">Transmembrane</keyword>
<name>A0A5N4ACJ0_PHOPY</name>
<protein>
    <recommendedName>
        <fullName evidence="4">Major facilitator superfamily (MFS) profile domain-containing protein</fullName>
    </recommendedName>
</protein>
<dbReference type="InterPro" id="IPR036259">
    <property type="entry name" value="MFS_trans_sf"/>
</dbReference>
<sequence length="629" mass="69007">MASSKSSKSQCGLTTIVVNTSQLAKKVQLITDNTEIQNLDRQGEAIIVIPPDGMWGWVIVAASFIINFVNDGMVYTFALFLSDVSLSLRCSTTKVALANSILTGTYFLSGPLVGVFINTIGYRKVAVIGGIVTSLSLMLSSNCEELGCFILWYGLIGGLGLQMTFLSAIIVVSFYFEKWRALAQSIMSCGSSMGVTLFPLIFGILLSNQTWRVKFKVMSGCGLLCSFCALTFRPLIPVRVVEEQKVLETIKELPDEHDLTETSSFSNSEYTTASDRSTSKIMLHPTDQSSTSFFIKSVSPAASASVYTIQSQTKSKTSNVSKIKGSVNKLMTVLEEGEYTNLSCRDRIVLTYQRLCLSTTPARPLCRDDIFYPASLSTLPEYVKSGQLQISRPNSKGNIGYHLSVTRVSAKDKKSHTPYCFWFPKIATRMVDFSLLKSPSFILISFSGLCTVLGLYTPFMFIVQRAETNGIDRNIAYHLITAIGLANTMGRIASGMLSTFYRINTLLTSYVSLSVTAVVLLLSSTCYNVYWQFFCAIVYGISLGLAIALRPLIIVEMVGLKNLTSCFGINLVFQGVACLIGIPFSGYLKTLTNSYDPPFYFSGCFTLLSALLLVPLKSVQIAEKRRSSG</sequence>
<dbReference type="Gene3D" id="1.20.1250.20">
    <property type="entry name" value="MFS general substrate transporter like domains"/>
    <property type="match status" value="2"/>
</dbReference>
<feature type="transmembrane region" description="Helical" evidence="1">
    <location>
        <begin position="505"/>
        <end position="523"/>
    </location>
</feature>
<dbReference type="AlphaFoldDB" id="A0A5N4ACJ0"/>
<dbReference type="InterPro" id="IPR011701">
    <property type="entry name" value="MFS"/>
</dbReference>
<reference evidence="2 3" key="1">
    <citation type="journal article" date="2018" name="Elife">
        <title>Firefly genomes illuminate parallel origins of bioluminescence in beetles.</title>
        <authorList>
            <person name="Fallon T.R."/>
            <person name="Lower S.E."/>
            <person name="Chang C.H."/>
            <person name="Bessho-Uehara M."/>
            <person name="Martin G.J."/>
            <person name="Bewick A.J."/>
            <person name="Behringer M."/>
            <person name="Debat H.J."/>
            <person name="Wong I."/>
            <person name="Day J.C."/>
            <person name="Suvorov A."/>
            <person name="Silva C.J."/>
            <person name="Stanger-Hall K.F."/>
            <person name="Hall D.W."/>
            <person name="Schmitz R.J."/>
            <person name="Nelson D.R."/>
            <person name="Lewis S.M."/>
            <person name="Shigenobu S."/>
            <person name="Bybee S.M."/>
            <person name="Larracuente A.M."/>
            <person name="Oba Y."/>
            <person name="Weng J.K."/>
        </authorList>
    </citation>
    <scope>NUCLEOTIDE SEQUENCE [LARGE SCALE GENOMIC DNA]</scope>
    <source>
        <strain evidence="2">1611_PpyrPB1</strain>
        <tissue evidence="2">Whole body</tissue>
    </source>
</reference>
<dbReference type="SUPFAM" id="SSF103473">
    <property type="entry name" value="MFS general substrate transporter"/>
    <property type="match status" value="1"/>
</dbReference>
<feature type="transmembrane region" description="Helical" evidence="1">
    <location>
        <begin position="54"/>
        <end position="81"/>
    </location>
</feature>
<feature type="transmembrane region" description="Helical" evidence="1">
    <location>
        <begin position="151"/>
        <end position="176"/>
    </location>
</feature>
<dbReference type="InParanoid" id="A0A5N4ACJ0"/>
<keyword evidence="1" id="KW-0472">Membrane</keyword>
<dbReference type="InterPro" id="IPR050327">
    <property type="entry name" value="Proton-linked_MCT"/>
</dbReference>
<evidence type="ECO:0008006" key="4">
    <source>
        <dbReference type="Google" id="ProtNLM"/>
    </source>
</evidence>
<feature type="transmembrane region" description="Helical" evidence="1">
    <location>
        <begin position="529"/>
        <end position="555"/>
    </location>
</feature>
<dbReference type="GO" id="GO:0008028">
    <property type="term" value="F:monocarboxylic acid transmembrane transporter activity"/>
    <property type="evidence" value="ECO:0007669"/>
    <property type="project" value="TreeGrafter"/>
</dbReference>
<dbReference type="PANTHER" id="PTHR11360:SF238">
    <property type="entry name" value="SD10469P"/>
    <property type="match status" value="1"/>
</dbReference>
<evidence type="ECO:0000313" key="3">
    <source>
        <dbReference type="Proteomes" id="UP000327044"/>
    </source>
</evidence>
<keyword evidence="1" id="KW-1133">Transmembrane helix</keyword>
<dbReference type="Pfam" id="PF07690">
    <property type="entry name" value="MFS_1"/>
    <property type="match status" value="2"/>
</dbReference>
<feature type="transmembrane region" description="Helical" evidence="1">
    <location>
        <begin position="182"/>
        <end position="206"/>
    </location>
</feature>
<feature type="transmembrane region" description="Helical" evidence="1">
    <location>
        <begin position="599"/>
        <end position="616"/>
    </location>
</feature>
<evidence type="ECO:0000256" key="1">
    <source>
        <dbReference type="SAM" id="Phobius"/>
    </source>
</evidence>
<proteinExistence type="predicted"/>
<feature type="transmembrane region" description="Helical" evidence="1">
    <location>
        <begin position="567"/>
        <end position="587"/>
    </location>
</feature>
<dbReference type="Proteomes" id="UP000327044">
    <property type="component" value="Unassembled WGS sequence"/>
</dbReference>
<comment type="caution">
    <text evidence="2">The sequence shown here is derived from an EMBL/GenBank/DDBJ whole genome shotgun (WGS) entry which is preliminary data.</text>
</comment>
<evidence type="ECO:0000313" key="2">
    <source>
        <dbReference type="EMBL" id="KAB0795045.1"/>
    </source>
</evidence>
<feature type="transmembrane region" description="Helical" evidence="1">
    <location>
        <begin position="93"/>
        <end position="114"/>
    </location>
</feature>
<dbReference type="EMBL" id="VVIM01000008">
    <property type="protein sequence ID" value="KAB0795045.1"/>
    <property type="molecule type" value="Genomic_DNA"/>
</dbReference>
<feature type="transmembrane region" description="Helical" evidence="1">
    <location>
        <begin position="475"/>
        <end position="493"/>
    </location>
</feature>
<gene>
    <name evidence="2" type="ORF">PPYR_11884</name>
</gene>